<dbReference type="CDD" id="cd07814">
    <property type="entry name" value="SRPBCC_CalC_Aha1-like"/>
    <property type="match status" value="1"/>
</dbReference>
<dbReference type="InterPro" id="IPR036628">
    <property type="entry name" value="Clp_N_dom_sf"/>
</dbReference>
<dbReference type="SUPFAM" id="SSF55961">
    <property type="entry name" value="Bet v1-like"/>
    <property type="match status" value="1"/>
</dbReference>
<organism evidence="1 2">
    <name type="scientific">Brevibacterium casei</name>
    <dbReference type="NCBI Taxonomy" id="33889"/>
    <lineage>
        <taxon>Bacteria</taxon>
        <taxon>Bacillati</taxon>
        <taxon>Actinomycetota</taxon>
        <taxon>Actinomycetes</taxon>
        <taxon>Micrococcales</taxon>
        <taxon>Brevibacteriaceae</taxon>
        <taxon>Brevibacterium</taxon>
    </lineage>
</organism>
<proteinExistence type="predicted"/>
<dbReference type="RefSeq" id="WP_095376012.1">
    <property type="nucleotide sequence ID" value="NZ_DAMDKQ010000009.1"/>
</dbReference>
<dbReference type="EMBL" id="NCWY01000006">
    <property type="protein sequence ID" value="PAK95795.1"/>
    <property type="molecule type" value="Genomic_DNA"/>
</dbReference>
<dbReference type="InterPro" id="IPR023393">
    <property type="entry name" value="START-like_dom_sf"/>
</dbReference>
<dbReference type="InterPro" id="IPR019587">
    <property type="entry name" value="Polyketide_cyclase/dehydratase"/>
</dbReference>
<accession>A0A269ZDH2</accession>
<reference evidence="1 2" key="1">
    <citation type="submission" date="2017-04" db="EMBL/GenBank/DDBJ databases">
        <title>Kefir bacterial isolates.</title>
        <authorList>
            <person name="Kim Y."/>
            <person name="Blasche S."/>
            <person name="Patil K.R."/>
        </authorList>
    </citation>
    <scope>NUCLEOTIDE SEQUENCE [LARGE SCALE GENOMIC DNA]</scope>
    <source>
        <strain evidence="1 2">OG2</strain>
    </source>
</reference>
<dbReference type="Proteomes" id="UP000216867">
    <property type="component" value="Unassembled WGS sequence"/>
</dbReference>
<sequence>MSRFTDSASTSYSLSILATEEASRVGQREADIDHLFLALTVSEQTAGQVLRSLGITIDDAREAVAAQHAEQLAGLGIRMDPPGPGRIVFHETEGYEWGDRAVKILQSANSSGKRGDAAAVLRDLVVEPSGMIESILQRLGTLSEAVLAELDRVELLSGRTRGRQRADALSGTAAAFVPAPIDDVWRLLSDASRLPDWDPTIGSVEDGAAATSAGQSWAARTHSTRRDGTPITVKPHVINQRVEVVKVDEPRFIEWRATYPDAARANARRTSIALEPAAGGTQLHIEYAWVRTSTSLVRRLLGLVLRPLQRFLIWIQLGQLRAGISRAFR</sequence>
<dbReference type="GO" id="GO:0006508">
    <property type="term" value="P:proteolysis"/>
    <property type="evidence" value="ECO:0007669"/>
    <property type="project" value="UniProtKB-KW"/>
</dbReference>
<dbReference type="Gene3D" id="3.30.530.20">
    <property type="match status" value="1"/>
</dbReference>
<keyword evidence="1" id="KW-0378">Hydrolase</keyword>
<dbReference type="GO" id="GO:0008233">
    <property type="term" value="F:peptidase activity"/>
    <property type="evidence" value="ECO:0007669"/>
    <property type="project" value="UniProtKB-KW"/>
</dbReference>
<keyword evidence="1" id="KW-0645">Protease</keyword>
<protein>
    <submittedName>
        <fullName evidence="1">Clp protease</fullName>
    </submittedName>
</protein>
<name>A0A269ZDH2_9MICO</name>
<dbReference type="AlphaFoldDB" id="A0A269ZDH2"/>
<gene>
    <name evidence="1" type="ORF">B8X04_08610</name>
</gene>
<dbReference type="Pfam" id="PF10604">
    <property type="entry name" value="Polyketide_cyc2"/>
    <property type="match status" value="1"/>
</dbReference>
<evidence type="ECO:0000313" key="1">
    <source>
        <dbReference type="EMBL" id="PAK95795.1"/>
    </source>
</evidence>
<evidence type="ECO:0000313" key="2">
    <source>
        <dbReference type="Proteomes" id="UP000216867"/>
    </source>
</evidence>
<comment type="caution">
    <text evidence="1">The sequence shown here is derived from an EMBL/GenBank/DDBJ whole genome shotgun (WGS) entry which is preliminary data.</text>
</comment>
<dbReference type="Gene3D" id="1.10.1780.10">
    <property type="entry name" value="Clp, N-terminal domain"/>
    <property type="match status" value="1"/>
</dbReference>